<keyword evidence="1" id="KW-0812">Transmembrane</keyword>
<evidence type="ECO:0000313" key="4">
    <source>
        <dbReference type="Proteomes" id="UP001156601"/>
    </source>
</evidence>
<dbReference type="InterPro" id="IPR051218">
    <property type="entry name" value="Sec_MonoDiacylglyc_Lipase"/>
</dbReference>
<dbReference type="EMBL" id="BSOT01000005">
    <property type="protein sequence ID" value="GLR69447.1"/>
    <property type="molecule type" value="Genomic_DNA"/>
</dbReference>
<accession>A0AA37SUM4</accession>
<feature type="domain" description="Fungal lipase-type" evidence="2">
    <location>
        <begin position="97"/>
        <end position="227"/>
    </location>
</feature>
<proteinExistence type="predicted"/>
<dbReference type="SUPFAM" id="SSF53474">
    <property type="entry name" value="alpha/beta-Hydrolases"/>
    <property type="match status" value="1"/>
</dbReference>
<dbReference type="Pfam" id="PF01764">
    <property type="entry name" value="Lipase_3"/>
    <property type="match status" value="1"/>
</dbReference>
<evidence type="ECO:0000256" key="1">
    <source>
        <dbReference type="SAM" id="Phobius"/>
    </source>
</evidence>
<dbReference type="PANTHER" id="PTHR45856:SF24">
    <property type="entry name" value="FUNGAL LIPASE-LIKE DOMAIN-CONTAINING PROTEIN"/>
    <property type="match status" value="1"/>
</dbReference>
<keyword evidence="1" id="KW-0472">Membrane</keyword>
<keyword evidence="1" id="KW-1133">Transmembrane helix</keyword>
<feature type="transmembrane region" description="Helical" evidence="1">
    <location>
        <begin position="329"/>
        <end position="350"/>
    </location>
</feature>
<dbReference type="CDD" id="cd00519">
    <property type="entry name" value="Lipase_3"/>
    <property type="match status" value="1"/>
</dbReference>
<dbReference type="Gene3D" id="3.40.50.1820">
    <property type="entry name" value="alpha/beta hydrolase"/>
    <property type="match status" value="1"/>
</dbReference>
<gene>
    <name evidence="3" type="ORF">GCM10007852_03550</name>
</gene>
<name>A0AA37SUM4_9ALTE</name>
<reference evidence="3" key="1">
    <citation type="journal article" date="2014" name="Int. J. Syst. Evol. Microbiol.">
        <title>Complete genome sequence of Corynebacterium casei LMG S-19264T (=DSM 44701T), isolated from a smear-ripened cheese.</title>
        <authorList>
            <consortium name="US DOE Joint Genome Institute (JGI-PGF)"/>
            <person name="Walter F."/>
            <person name="Albersmeier A."/>
            <person name="Kalinowski J."/>
            <person name="Ruckert C."/>
        </authorList>
    </citation>
    <scope>NUCLEOTIDE SEQUENCE</scope>
    <source>
        <strain evidence="3">NBRC 110023</strain>
    </source>
</reference>
<dbReference type="Proteomes" id="UP001156601">
    <property type="component" value="Unassembled WGS sequence"/>
</dbReference>
<protein>
    <recommendedName>
        <fullName evidence="2">Fungal lipase-type domain-containing protein</fullName>
    </recommendedName>
</protein>
<keyword evidence="4" id="KW-1185">Reference proteome</keyword>
<evidence type="ECO:0000259" key="2">
    <source>
        <dbReference type="Pfam" id="PF01764"/>
    </source>
</evidence>
<dbReference type="PANTHER" id="PTHR45856">
    <property type="entry name" value="ALPHA/BETA-HYDROLASES SUPERFAMILY PROTEIN"/>
    <property type="match status" value="1"/>
</dbReference>
<organism evidence="3 4">
    <name type="scientific">Agaribacter marinus</name>
    <dbReference type="NCBI Taxonomy" id="1431249"/>
    <lineage>
        <taxon>Bacteria</taxon>
        <taxon>Pseudomonadati</taxon>
        <taxon>Pseudomonadota</taxon>
        <taxon>Gammaproteobacteria</taxon>
        <taxon>Alteromonadales</taxon>
        <taxon>Alteromonadaceae</taxon>
        <taxon>Agaribacter</taxon>
    </lineage>
</organism>
<sequence length="433" mass="47211">MADESKLSPYEAACAAINVYNTLSGWSAFQQDKKNNPKPSRGMAQWDTVSDEVTGSGDYAFNKGQQLNRTFEARTVGATTGFGYILSFKKNGENHAVVATRGTRPEIGPPDLLTDFYATPTGVVQGSLVHAGFANTFASMRKNLNESRALQQASHIHCVGHSLGGAIANLCAYYLSKNTNKNVNLYTFGAPRVGLHFGFPSALESQLKKENIYRVSHTNDPITWIPTFPFLHVLGADNESNNILLKSPAAPGSMANHSMATYAATMKNNNAWASVRGMKHLPAFEDRLMANVWKQEASGILDNTMKAGKLVGGAIVWVLMKILRGLLKLLAGAVIVLIATPMDLICRLLWTGAQKVGDLGKLVWKWITKVADWIGIKLKSAKDLTTTVLRYLLERFMLFVQAASLTMIQSASIVDANQISLFGHLATGIMYPI</sequence>
<dbReference type="AlphaFoldDB" id="A0AA37SUM4"/>
<dbReference type="InterPro" id="IPR029058">
    <property type="entry name" value="AB_hydrolase_fold"/>
</dbReference>
<dbReference type="RefSeq" id="WP_284215780.1">
    <property type="nucleotide sequence ID" value="NZ_BSOT01000005.1"/>
</dbReference>
<evidence type="ECO:0000313" key="3">
    <source>
        <dbReference type="EMBL" id="GLR69447.1"/>
    </source>
</evidence>
<comment type="caution">
    <text evidence="3">The sequence shown here is derived from an EMBL/GenBank/DDBJ whole genome shotgun (WGS) entry which is preliminary data.</text>
</comment>
<dbReference type="GO" id="GO:0006629">
    <property type="term" value="P:lipid metabolic process"/>
    <property type="evidence" value="ECO:0007669"/>
    <property type="project" value="InterPro"/>
</dbReference>
<dbReference type="InterPro" id="IPR002921">
    <property type="entry name" value="Fungal_lipase-type"/>
</dbReference>
<reference evidence="3" key="2">
    <citation type="submission" date="2023-01" db="EMBL/GenBank/DDBJ databases">
        <title>Draft genome sequence of Agaribacter marinus strain NBRC 110023.</title>
        <authorList>
            <person name="Sun Q."/>
            <person name="Mori K."/>
        </authorList>
    </citation>
    <scope>NUCLEOTIDE SEQUENCE</scope>
    <source>
        <strain evidence="3">NBRC 110023</strain>
    </source>
</reference>